<name>A0ABT5L8Z0_9ALTE</name>
<evidence type="ECO:0000313" key="2">
    <source>
        <dbReference type="Proteomes" id="UP001218788"/>
    </source>
</evidence>
<dbReference type="RefSeq" id="WP_273642919.1">
    <property type="nucleotide sequence ID" value="NZ_JAQQXP010000005.1"/>
</dbReference>
<sequence length="151" mass="16833">MSRNKLIVVLAGCWIVAAILGGIVNLLSANSNSNSRDAQTLIQYEAPDTTTWKQVMSNIEKFNPEPKQKPGVSQENAVEPQKRQLTDAILIGTVLTEQQRAILLLPGDTEPVVLSLGEQWLAPWSLTQIEQGRVVWQNDDTNQQQQQVLFQ</sequence>
<proteinExistence type="predicted"/>
<evidence type="ECO:0000313" key="1">
    <source>
        <dbReference type="EMBL" id="MDC8833001.1"/>
    </source>
</evidence>
<dbReference type="Proteomes" id="UP001218788">
    <property type="component" value="Unassembled WGS sequence"/>
</dbReference>
<accession>A0ABT5L8Z0</accession>
<protein>
    <recommendedName>
        <fullName evidence="3">Type II secretion system protein GspC N-terminal domain-containing protein</fullName>
    </recommendedName>
</protein>
<keyword evidence="2" id="KW-1185">Reference proteome</keyword>
<organism evidence="1 2">
    <name type="scientific">Alteromonas gilva</name>
    <dbReference type="NCBI Taxonomy" id="2987522"/>
    <lineage>
        <taxon>Bacteria</taxon>
        <taxon>Pseudomonadati</taxon>
        <taxon>Pseudomonadota</taxon>
        <taxon>Gammaproteobacteria</taxon>
        <taxon>Alteromonadales</taxon>
        <taxon>Alteromonadaceae</taxon>
        <taxon>Alteromonas/Salinimonas group</taxon>
        <taxon>Alteromonas</taxon>
    </lineage>
</organism>
<reference evidence="1 2" key="1">
    <citation type="submission" date="2022-10" db="EMBL/GenBank/DDBJ databases">
        <title>Alteromonas sp. chi3 Genome sequencing.</title>
        <authorList>
            <person name="Park S."/>
        </authorList>
    </citation>
    <scope>NUCLEOTIDE SEQUENCE [LARGE SCALE GENOMIC DNA]</scope>
    <source>
        <strain evidence="2">chi3</strain>
    </source>
</reference>
<evidence type="ECO:0008006" key="3">
    <source>
        <dbReference type="Google" id="ProtNLM"/>
    </source>
</evidence>
<comment type="caution">
    <text evidence="1">The sequence shown here is derived from an EMBL/GenBank/DDBJ whole genome shotgun (WGS) entry which is preliminary data.</text>
</comment>
<gene>
    <name evidence="1" type="ORF">OIK42_19780</name>
</gene>
<dbReference type="EMBL" id="JAQQXP010000005">
    <property type="protein sequence ID" value="MDC8833001.1"/>
    <property type="molecule type" value="Genomic_DNA"/>
</dbReference>